<dbReference type="Proteomes" id="UP000016665">
    <property type="component" value="Chromosome Z"/>
</dbReference>
<evidence type="ECO:0000313" key="6">
    <source>
        <dbReference type="Proteomes" id="UP000016665"/>
    </source>
</evidence>
<keyword evidence="6" id="KW-1185">Reference proteome</keyword>
<evidence type="ECO:0000256" key="2">
    <source>
        <dbReference type="ARBA" id="ARBA00015736"/>
    </source>
</evidence>
<proteinExistence type="inferred from homology"/>
<organism evidence="5 6">
    <name type="scientific">Ficedula albicollis</name>
    <name type="common">Collared flycatcher</name>
    <name type="synonym">Muscicapa albicollis</name>
    <dbReference type="NCBI Taxonomy" id="59894"/>
    <lineage>
        <taxon>Eukaryota</taxon>
        <taxon>Metazoa</taxon>
        <taxon>Chordata</taxon>
        <taxon>Craniata</taxon>
        <taxon>Vertebrata</taxon>
        <taxon>Euteleostomi</taxon>
        <taxon>Archelosauria</taxon>
        <taxon>Archosauria</taxon>
        <taxon>Dinosauria</taxon>
        <taxon>Saurischia</taxon>
        <taxon>Theropoda</taxon>
        <taxon>Coelurosauria</taxon>
        <taxon>Aves</taxon>
        <taxon>Neognathae</taxon>
        <taxon>Neoaves</taxon>
        <taxon>Telluraves</taxon>
        <taxon>Australaves</taxon>
        <taxon>Passeriformes</taxon>
        <taxon>Muscicapidae</taxon>
        <taxon>Ficedula</taxon>
    </lineage>
</organism>
<name>A0A803VAX3_FICAL</name>
<evidence type="ECO:0000256" key="1">
    <source>
        <dbReference type="ARBA" id="ARBA00010603"/>
    </source>
</evidence>
<dbReference type="AlphaFoldDB" id="A0A803VAX3"/>
<reference evidence="5" key="2">
    <citation type="submission" date="2025-08" db="UniProtKB">
        <authorList>
            <consortium name="Ensembl"/>
        </authorList>
    </citation>
    <scope>IDENTIFICATION</scope>
</reference>
<protein>
    <recommendedName>
        <fullName evidence="2">Dymeclin</fullName>
    </recommendedName>
</protein>
<keyword evidence="3" id="KW-0519">Myristate</keyword>
<dbReference type="GO" id="GO:0007030">
    <property type="term" value="P:Golgi organization"/>
    <property type="evidence" value="ECO:0007669"/>
    <property type="project" value="TreeGrafter"/>
</dbReference>
<accession>A0A803VAX3</accession>
<dbReference type="GeneID" id="101817047"/>
<dbReference type="CTD" id="54808"/>
<dbReference type="PANTHER" id="PTHR12895:SF9">
    <property type="entry name" value="DYMECLIN"/>
    <property type="match status" value="1"/>
</dbReference>
<reference evidence="5" key="3">
    <citation type="submission" date="2025-09" db="UniProtKB">
        <authorList>
            <consortium name="Ensembl"/>
        </authorList>
    </citation>
    <scope>IDENTIFICATION</scope>
</reference>
<dbReference type="GO" id="GO:0005794">
    <property type="term" value="C:Golgi apparatus"/>
    <property type="evidence" value="ECO:0007669"/>
    <property type="project" value="TreeGrafter"/>
</dbReference>
<dbReference type="Pfam" id="PF09742">
    <property type="entry name" value="Dymeclin"/>
    <property type="match status" value="2"/>
</dbReference>
<keyword evidence="4" id="KW-0449">Lipoprotein</keyword>
<evidence type="ECO:0000313" key="5">
    <source>
        <dbReference type="Ensembl" id="ENSFALP00000019879.1"/>
    </source>
</evidence>
<gene>
    <name evidence="5" type="primary">DYM</name>
</gene>
<comment type="similarity">
    <text evidence="1">Belongs to the dymeclin family.</text>
</comment>
<dbReference type="Ensembl" id="ENSFALT00000043394.1">
    <property type="protein sequence ID" value="ENSFALP00000019879.1"/>
    <property type="gene ID" value="ENSFALG00000008953.2"/>
</dbReference>
<evidence type="ECO:0000256" key="3">
    <source>
        <dbReference type="ARBA" id="ARBA00022707"/>
    </source>
</evidence>
<dbReference type="PANTHER" id="PTHR12895">
    <property type="entry name" value="DYMECLIN"/>
    <property type="match status" value="1"/>
</dbReference>
<sequence length="725" mass="82549">MGANSSSISELPENEYLQKLSGSEPISENDPFWNQLLSFSFTTPTNSADLKLLEEATISVCKSLVEKNPRTGNLGSLIKVFLSRTKELKISAECQNHLFIWQAHNALFIICCLLKVFISRMSEEELQLHFTYEEKAGPSSYGAECEDLIEELLCCLIQLIVEIPLLDITYSISLEAVTTLIVFLSCQLFHKEILRESIIHRYLMHGRCLPYTSRLVKTLLYNFIRQERSPPPGAHVFQQQTDGGGLLYGIASGVATGLWTVFTLGGVGSKASAQLEQCSPLASQSLLLLLVLANLTDAPDTPNPYRQAIMSFKNTQDNTAFSSSNPHAFQINFNSLYTALCEQQKSDQATLLLYMLLHQNSNVRTYVLARTDIENLVLPILEILYHVEERNSHHVYMALIILLILTEDDGFNRSIHEVVLKNITWYAERVLTEISLGSLLILVVIRTIQYNMTRTRDKYLHTNCLAALANMSAQFRSLHQYAAQRIISYTCRHLRRYVYVLDKLYFPHSHCSTLQHCFSTLSDNGEELLSLTCSHILRSYASSLFSLLSKKHNKVLEQATQSLRGSLGSNDSPLPDYAQDLNVIEEVIRMMLEIINSCLTNSLHHNPNLVYALLYKRDLFEQFRTHPSFQDIMQNIDLVISFFSSRLEQAGAELSVERVLEIIKQGAVALPKDRLRKFPELKFKYVEEEQPEEFFIPYVWSLVYSSAVALYWNPRDIQLFTMDSG</sequence>
<reference evidence="5 6" key="1">
    <citation type="journal article" date="2012" name="Nature">
        <title>The genomic landscape of species divergence in Ficedula flycatchers.</title>
        <authorList>
            <person name="Ellegren H."/>
            <person name="Smeds L."/>
            <person name="Burri R."/>
            <person name="Olason P.I."/>
            <person name="Backstrom N."/>
            <person name="Kawakami T."/>
            <person name="Kunstner A."/>
            <person name="Makinen H."/>
            <person name="Nadachowska-Brzyska K."/>
            <person name="Qvarnstrom A."/>
            <person name="Uebbing S."/>
            <person name="Wolf J.B."/>
        </authorList>
    </citation>
    <scope>NUCLEOTIDE SEQUENCE [LARGE SCALE GENOMIC DNA]</scope>
</reference>
<dbReference type="InterPro" id="IPR019142">
    <property type="entry name" value="Dymeclin"/>
</dbReference>
<dbReference type="OrthoDB" id="10253409at2759"/>
<evidence type="ECO:0000256" key="4">
    <source>
        <dbReference type="ARBA" id="ARBA00023288"/>
    </source>
</evidence>
<dbReference type="GeneTree" id="ENSGT00390000008772"/>
<dbReference type="RefSeq" id="XP_005060380.1">
    <property type="nucleotide sequence ID" value="XM_005060323.1"/>
</dbReference>